<name>A0A1I6GJ45_9EURY</name>
<keyword evidence="1" id="KW-0472">Membrane</keyword>
<dbReference type="EMBL" id="FOYT01000001">
    <property type="protein sequence ID" value="SFR42222.1"/>
    <property type="molecule type" value="Genomic_DNA"/>
</dbReference>
<evidence type="ECO:0000313" key="3">
    <source>
        <dbReference type="Proteomes" id="UP000198531"/>
    </source>
</evidence>
<feature type="transmembrane region" description="Helical" evidence="1">
    <location>
        <begin position="108"/>
        <end position="127"/>
    </location>
</feature>
<sequence>MTEQKTYECPSCGETFDADSHENPLQAYAGHFNRTDHPDPVSAEAEGTARITNAYQQLVDRVPLFGQLSNIDSESDTEYNGPFSYGVEFHAFFFGVVLGIWWAHDPVAAQNVLAAVISAVFLGERAANRSKRIPNYIVRQAREEMHYFGAGIVAGALLLNHMHGFGSFDVVPDWLGLGG</sequence>
<keyword evidence="1" id="KW-0812">Transmembrane</keyword>
<gene>
    <name evidence="2" type="ORF">SAMN04487947_1239</name>
</gene>
<dbReference type="AlphaFoldDB" id="A0A1I6GJ45"/>
<dbReference type="RefSeq" id="WP_089805578.1">
    <property type="nucleotide sequence ID" value="NZ_FOYT01000001.1"/>
</dbReference>
<evidence type="ECO:0008006" key="4">
    <source>
        <dbReference type="Google" id="ProtNLM"/>
    </source>
</evidence>
<proteinExistence type="predicted"/>
<dbReference type="STRING" id="553469.SAMN04487947_1239"/>
<organism evidence="2 3">
    <name type="scientific">Halogeometricum rufum</name>
    <dbReference type="NCBI Taxonomy" id="553469"/>
    <lineage>
        <taxon>Archaea</taxon>
        <taxon>Methanobacteriati</taxon>
        <taxon>Methanobacteriota</taxon>
        <taxon>Stenosarchaea group</taxon>
        <taxon>Halobacteria</taxon>
        <taxon>Halobacteriales</taxon>
        <taxon>Haloferacaceae</taxon>
        <taxon>Halogeometricum</taxon>
    </lineage>
</organism>
<reference evidence="3" key="1">
    <citation type="submission" date="2016-10" db="EMBL/GenBank/DDBJ databases">
        <authorList>
            <person name="Varghese N."/>
            <person name="Submissions S."/>
        </authorList>
    </citation>
    <scope>NUCLEOTIDE SEQUENCE [LARGE SCALE GENOMIC DNA]</scope>
    <source>
        <strain evidence="3">CGMCC 1.7736</strain>
    </source>
</reference>
<keyword evidence="1" id="KW-1133">Transmembrane helix</keyword>
<dbReference type="Proteomes" id="UP000198531">
    <property type="component" value="Unassembled WGS sequence"/>
</dbReference>
<accession>A0A1I6GJ45</accession>
<keyword evidence="3" id="KW-1185">Reference proteome</keyword>
<protein>
    <recommendedName>
        <fullName evidence="4">C2H2-type domain-containing protein</fullName>
    </recommendedName>
</protein>
<feature type="transmembrane region" description="Helical" evidence="1">
    <location>
        <begin position="83"/>
        <end position="102"/>
    </location>
</feature>
<evidence type="ECO:0000313" key="2">
    <source>
        <dbReference type="EMBL" id="SFR42222.1"/>
    </source>
</evidence>
<evidence type="ECO:0000256" key="1">
    <source>
        <dbReference type="SAM" id="Phobius"/>
    </source>
</evidence>
<feature type="transmembrane region" description="Helical" evidence="1">
    <location>
        <begin position="147"/>
        <end position="165"/>
    </location>
</feature>